<dbReference type="SMART" id="SM00131">
    <property type="entry name" value="KU"/>
    <property type="match status" value="1"/>
</dbReference>
<feature type="compositionally biased region" description="Basic residues" evidence="1">
    <location>
        <begin position="7"/>
        <end position="21"/>
    </location>
</feature>
<gene>
    <name evidence="3" type="primary">MLT-11_6</name>
    <name evidence="3" type="ORF">KIN20_028068</name>
</gene>
<dbReference type="AlphaFoldDB" id="A0AAD5WEE2"/>
<proteinExistence type="predicted"/>
<dbReference type="InterPro" id="IPR020901">
    <property type="entry name" value="Prtase_inh_Kunz-CS"/>
</dbReference>
<dbReference type="PANTHER" id="PTHR46339">
    <property type="entry name" value="PROTEIN CBG15282-RELATED"/>
    <property type="match status" value="1"/>
</dbReference>
<dbReference type="Proteomes" id="UP001196413">
    <property type="component" value="Unassembled WGS sequence"/>
</dbReference>
<dbReference type="EMBL" id="JAHQIW010005803">
    <property type="protein sequence ID" value="KAJ1367204.1"/>
    <property type="molecule type" value="Genomic_DNA"/>
</dbReference>
<dbReference type="PROSITE" id="PS50279">
    <property type="entry name" value="BPTI_KUNITZ_2"/>
    <property type="match status" value="1"/>
</dbReference>
<dbReference type="InterPro" id="IPR053014">
    <property type="entry name" value="Cuticle_assoc_divergent"/>
</dbReference>
<dbReference type="PRINTS" id="PR00759">
    <property type="entry name" value="BASICPTASE"/>
</dbReference>
<dbReference type="Gene3D" id="4.10.410.10">
    <property type="entry name" value="Pancreatic trypsin inhibitor Kunitz domain"/>
    <property type="match status" value="1"/>
</dbReference>
<dbReference type="CDD" id="cd00109">
    <property type="entry name" value="Kunitz-type"/>
    <property type="match status" value="1"/>
</dbReference>
<dbReference type="InterPro" id="IPR002223">
    <property type="entry name" value="Kunitz_BPTI"/>
</dbReference>
<evidence type="ECO:0000259" key="2">
    <source>
        <dbReference type="PROSITE" id="PS50279"/>
    </source>
</evidence>
<comment type="caution">
    <text evidence="3">The sequence shown here is derived from an EMBL/GenBank/DDBJ whole genome shotgun (WGS) entry which is preliminary data.</text>
</comment>
<dbReference type="SUPFAM" id="SSF57362">
    <property type="entry name" value="BPTI-like"/>
    <property type="match status" value="1"/>
</dbReference>
<feature type="domain" description="BPTI/Kunitz inhibitor" evidence="2">
    <location>
        <begin position="66"/>
        <end position="116"/>
    </location>
</feature>
<evidence type="ECO:0000256" key="1">
    <source>
        <dbReference type="SAM" id="MobiDB-lite"/>
    </source>
</evidence>
<evidence type="ECO:0000313" key="4">
    <source>
        <dbReference type="Proteomes" id="UP001196413"/>
    </source>
</evidence>
<keyword evidence="4" id="KW-1185">Reference proteome</keyword>
<organism evidence="3 4">
    <name type="scientific">Parelaphostrongylus tenuis</name>
    <name type="common">Meningeal worm</name>
    <dbReference type="NCBI Taxonomy" id="148309"/>
    <lineage>
        <taxon>Eukaryota</taxon>
        <taxon>Metazoa</taxon>
        <taxon>Ecdysozoa</taxon>
        <taxon>Nematoda</taxon>
        <taxon>Chromadorea</taxon>
        <taxon>Rhabditida</taxon>
        <taxon>Rhabditina</taxon>
        <taxon>Rhabditomorpha</taxon>
        <taxon>Strongyloidea</taxon>
        <taxon>Metastrongylidae</taxon>
        <taxon>Parelaphostrongylus</taxon>
    </lineage>
</organism>
<reference evidence="3" key="1">
    <citation type="submission" date="2021-06" db="EMBL/GenBank/DDBJ databases">
        <title>Parelaphostrongylus tenuis whole genome reference sequence.</title>
        <authorList>
            <person name="Garwood T.J."/>
            <person name="Larsen P.A."/>
            <person name="Fountain-Jones N.M."/>
            <person name="Garbe J.R."/>
            <person name="Macchietto M.G."/>
            <person name="Kania S.A."/>
            <person name="Gerhold R.W."/>
            <person name="Richards J.E."/>
            <person name="Wolf T.M."/>
        </authorList>
    </citation>
    <scope>NUCLEOTIDE SEQUENCE</scope>
    <source>
        <strain evidence="3">MNPRO001-30</strain>
        <tissue evidence="3">Meninges</tissue>
    </source>
</reference>
<accession>A0AAD5WEE2</accession>
<name>A0AAD5WEE2_PARTN</name>
<dbReference type="PANTHER" id="PTHR46339:SF1">
    <property type="entry name" value="BPTI_KUNITZ INHIBITOR DOMAIN-CONTAINING PROTEIN"/>
    <property type="match status" value="1"/>
</dbReference>
<protein>
    <submittedName>
        <fullName evidence="3">NAD(P)H-quinone oxidoreductase subunit 5, chloroplastic</fullName>
    </submittedName>
</protein>
<feature type="compositionally biased region" description="Basic residues" evidence="1">
    <location>
        <begin position="35"/>
        <end position="54"/>
    </location>
</feature>
<evidence type="ECO:0000313" key="3">
    <source>
        <dbReference type="EMBL" id="KAJ1367204.1"/>
    </source>
</evidence>
<dbReference type="Pfam" id="PF00014">
    <property type="entry name" value="Kunitz_BPTI"/>
    <property type="match status" value="1"/>
</dbReference>
<dbReference type="InterPro" id="IPR036880">
    <property type="entry name" value="Kunitz_BPTI_sf"/>
</dbReference>
<dbReference type="PROSITE" id="PS00280">
    <property type="entry name" value="BPTI_KUNITZ_1"/>
    <property type="match status" value="1"/>
</dbReference>
<feature type="compositionally biased region" description="Polar residues" evidence="1">
    <location>
        <begin position="22"/>
        <end position="32"/>
    </location>
</feature>
<dbReference type="GO" id="GO:0004867">
    <property type="term" value="F:serine-type endopeptidase inhibitor activity"/>
    <property type="evidence" value="ECO:0007669"/>
    <property type="project" value="InterPro"/>
</dbReference>
<sequence length="198" mass="22286">MDETPLRVRRMTTLSRHRRRASTSMSDTSPDSFQHRFHHHKKPHQVSRAQRMRPKPSPPVHGNPICIEPLMQGDCNSAHLRYYYDRDTDTCRLFYYTGCKGNNNNFGSLIDCQKLCVLGGQRPRPDHRSFISPSPILRGQCPNGDNPLGGLTPVLCGNSTDSIGCPVGYYCLAGPPDVCCPSGKDRKRRRKQICSICS</sequence>
<feature type="region of interest" description="Disordered" evidence="1">
    <location>
        <begin position="1"/>
        <end position="59"/>
    </location>
</feature>